<evidence type="ECO:0000313" key="4">
    <source>
        <dbReference type="EMBL" id="KAJ8371107.1"/>
    </source>
</evidence>
<keyword evidence="3" id="KW-0732">Signal</keyword>
<proteinExistence type="predicted"/>
<sequence>MKSVEVLITFLVLLVSFTVADENCIKDCWSEFDPSSLWYVWVILVFVFALFGCGLIASCIKMCCRPNKPPVSMVEGHPLEVTVISMDNQSTVHSISRVSSFTDSHPLRPFMTAVDNRFSPPPYNLYTLDSLPQYDEALAMPTNELAGIGGTAEDHGGFQQTSASEGESVEFTQETLHGEDLQDARDSVVLEEEEPPAYQPYGVMAEEQFNEIDLNELDPAESHKEDTNTHEQNV</sequence>
<dbReference type="AlphaFoldDB" id="A0A9Q1G160"/>
<dbReference type="EMBL" id="JAINUF010000003">
    <property type="protein sequence ID" value="KAJ8371107.1"/>
    <property type="molecule type" value="Genomic_DNA"/>
</dbReference>
<keyword evidence="2" id="KW-1133">Transmembrane helix</keyword>
<feature type="chain" id="PRO_5040497348" description="Transmembrane protein 52" evidence="3">
    <location>
        <begin position="21"/>
        <end position="234"/>
    </location>
</feature>
<evidence type="ECO:0000256" key="2">
    <source>
        <dbReference type="SAM" id="Phobius"/>
    </source>
</evidence>
<evidence type="ECO:0000256" key="3">
    <source>
        <dbReference type="SAM" id="SignalP"/>
    </source>
</evidence>
<keyword evidence="2" id="KW-0472">Membrane</keyword>
<comment type="caution">
    <text evidence="4">The sequence shown here is derived from an EMBL/GenBank/DDBJ whole genome shotgun (WGS) entry which is preliminary data.</text>
</comment>
<dbReference type="OrthoDB" id="9424925at2759"/>
<gene>
    <name evidence="4" type="ORF">SKAU_G00111350</name>
</gene>
<dbReference type="Pfam" id="PF14979">
    <property type="entry name" value="TMEM52"/>
    <property type="match status" value="1"/>
</dbReference>
<protein>
    <recommendedName>
        <fullName evidence="6">Transmembrane protein 52</fullName>
    </recommendedName>
</protein>
<dbReference type="PANTHER" id="PTHR33955">
    <property type="entry name" value="TRANSMEMBRANE PROTEIN 52"/>
    <property type="match status" value="1"/>
</dbReference>
<reference evidence="4" key="1">
    <citation type="journal article" date="2023" name="Science">
        <title>Genome structures resolve the early diversification of teleost fishes.</title>
        <authorList>
            <person name="Parey E."/>
            <person name="Louis A."/>
            <person name="Montfort J."/>
            <person name="Bouchez O."/>
            <person name="Roques C."/>
            <person name="Iampietro C."/>
            <person name="Lluch J."/>
            <person name="Castinel A."/>
            <person name="Donnadieu C."/>
            <person name="Desvignes T."/>
            <person name="Floi Bucao C."/>
            <person name="Jouanno E."/>
            <person name="Wen M."/>
            <person name="Mejri S."/>
            <person name="Dirks R."/>
            <person name="Jansen H."/>
            <person name="Henkel C."/>
            <person name="Chen W.J."/>
            <person name="Zahm M."/>
            <person name="Cabau C."/>
            <person name="Klopp C."/>
            <person name="Thompson A.W."/>
            <person name="Robinson-Rechavi M."/>
            <person name="Braasch I."/>
            <person name="Lecointre G."/>
            <person name="Bobe J."/>
            <person name="Postlethwait J.H."/>
            <person name="Berthelot C."/>
            <person name="Roest Crollius H."/>
            <person name="Guiguen Y."/>
        </authorList>
    </citation>
    <scope>NUCLEOTIDE SEQUENCE</scope>
    <source>
        <strain evidence="4">WJC10195</strain>
    </source>
</reference>
<feature type="compositionally biased region" description="Basic and acidic residues" evidence="1">
    <location>
        <begin position="220"/>
        <end position="234"/>
    </location>
</feature>
<evidence type="ECO:0008006" key="6">
    <source>
        <dbReference type="Google" id="ProtNLM"/>
    </source>
</evidence>
<evidence type="ECO:0000256" key="1">
    <source>
        <dbReference type="SAM" id="MobiDB-lite"/>
    </source>
</evidence>
<keyword evidence="2" id="KW-0812">Transmembrane</keyword>
<feature type="region of interest" description="Disordered" evidence="1">
    <location>
        <begin position="154"/>
        <end position="179"/>
    </location>
</feature>
<feature type="transmembrane region" description="Helical" evidence="2">
    <location>
        <begin position="36"/>
        <end position="60"/>
    </location>
</feature>
<organism evidence="4 5">
    <name type="scientific">Synaphobranchus kaupii</name>
    <name type="common">Kaup's arrowtooth eel</name>
    <dbReference type="NCBI Taxonomy" id="118154"/>
    <lineage>
        <taxon>Eukaryota</taxon>
        <taxon>Metazoa</taxon>
        <taxon>Chordata</taxon>
        <taxon>Craniata</taxon>
        <taxon>Vertebrata</taxon>
        <taxon>Euteleostomi</taxon>
        <taxon>Actinopterygii</taxon>
        <taxon>Neopterygii</taxon>
        <taxon>Teleostei</taxon>
        <taxon>Anguilliformes</taxon>
        <taxon>Synaphobranchidae</taxon>
        <taxon>Synaphobranchus</taxon>
    </lineage>
</organism>
<feature type="region of interest" description="Disordered" evidence="1">
    <location>
        <begin position="213"/>
        <end position="234"/>
    </location>
</feature>
<accession>A0A9Q1G160</accession>
<feature type="compositionally biased region" description="Polar residues" evidence="1">
    <location>
        <begin position="158"/>
        <end position="175"/>
    </location>
</feature>
<dbReference type="PANTHER" id="PTHR33955:SF2">
    <property type="entry name" value="TRANSMEMBRANE PROTEIN 52"/>
    <property type="match status" value="1"/>
</dbReference>
<evidence type="ECO:0000313" key="5">
    <source>
        <dbReference type="Proteomes" id="UP001152622"/>
    </source>
</evidence>
<dbReference type="InterPro" id="IPR038942">
    <property type="entry name" value="TMEM52"/>
</dbReference>
<keyword evidence="5" id="KW-1185">Reference proteome</keyword>
<name>A0A9Q1G160_SYNKA</name>
<dbReference type="Proteomes" id="UP001152622">
    <property type="component" value="Chromosome 3"/>
</dbReference>
<feature type="signal peptide" evidence="3">
    <location>
        <begin position="1"/>
        <end position="20"/>
    </location>
</feature>